<dbReference type="EMBL" id="BIFQ01000001">
    <property type="protein sequence ID" value="GCE07212.1"/>
    <property type="molecule type" value="Genomic_DNA"/>
</dbReference>
<accession>A0A401ZK54</accession>
<evidence type="ECO:0000259" key="1">
    <source>
        <dbReference type="Pfam" id="PF01370"/>
    </source>
</evidence>
<dbReference type="PANTHER" id="PTHR43245:SF54">
    <property type="entry name" value="BLL0593 PROTEIN"/>
    <property type="match status" value="1"/>
</dbReference>
<dbReference type="InterPro" id="IPR001509">
    <property type="entry name" value="Epimerase_deHydtase"/>
</dbReference>
<feature type="domain" description="NAD-dependent epimerase/dehydratase" evidence="1">
    <location>
        <begin position="5"/>
        <end position="170"/>
    </location>
</feature>
<dbReference type="PANTHER" id="PTHR43245">
    <property type="entry name" value="BIFUNCTIONAL POLYMYXIN RESISTANCE PROTEIN ARNA"/>
    <property type="match status" value="1"/>
</dbReference>
<dbReference type="SUPFAM" id="SSF51735">
    <property type="entry name" value="NAD(P)-binding Rossmann-fold domains"/>
    <property type="match status" value="1"/>
</dbReference>
<dbReference type="InterPro" id="IPR036291">
    <property type="entry name" value="NAD(P)-bd_dom_sf"/>
</dbReference>
<dbReference type="OrthoDB" id="142826at2"/>
<gene>
    <name evidence="2" type="ORF">KDAU_45410</name>
</gene>
<protein>
    <submittedName>
        <fullName evidence="2">NAD-dependent epimerase</fullName>
    </submittedName>
</protein>
<comment type="caution">
    <text evidence="2">The sequence shown here is derived from an EMBL/GenBank/DDBJ whole genome shotgun (WGS) entry which is preliminary data.</text>
</comment>
<dbReference type="Pfam" id="PF01370">
    <property type="entry name" value="Epimerase"/>
    <property type="match status" value="1"/>
</dbReference>
<evidence type="ECO:0000313" key="2">
    <source>
        <dbReference type="EMBL" id="GCE07212.1"/>
    </source>
</evidence>
<name>A0A401ZK54_9CHLR</name>
<dbReference type="Proteomes" id="UP000287224">
    <property type="component" value="Unassembled WGS sequence"/>
</dbReference>
<dbReference type="InterPro" id="IPR050177">
    <property type="entry name" value="Lipid_A_modif_metabolic_enz"/>
</dbReference>
<keyword evidence="3" id="KW-1185">Reference proteome</keyword>
<proteinExistence type="predicted"/>
<reference evidence="3" key="1">
    <citation type="submission" date="2018-12" db="EMBL/GenBank/DDBJ databases">
        <title>Tengunoibacter tsumagoiensis gen. nov., sp. nov., Dictyobacter kobayashii sp. nov., D. alpinus sp. nov., and D. joshuensis sp. nov. and description of Dictyobacteraceae fam. nov. within the order Ktedonobacterales isolated from Tengu-no-mugimeshi.</title>
        <authorList>
            <person name="Wang C.M."/>
            <person name="Zheng Y."/>
            <person name="Sakai Y."/>
            <person name="Toyoda A."/>
            <person name="Minakuchi Y."/>
            <person name="Abe K."/>
            <person name="Yokota A."/>
            <person name="Yabe S."/>
        </authorList>
    </citation>
    <scope>NUCLEOTIDE SEQUENCE [LARGE SCALE GENOMIC DNA]</scope>
    <source>
        <strain evidence="3">S-27</strain>
    </source>
</reference>
<sequence length="281" mass="31328">MSMRILITGSSGHLGAAIAEQLTQEHQPIGLDLTSGRWTRYVGDITERELIWRAVRGVDAIIHTASLHQPQMATHSRQQFITSNISGTLNLLEAAVQHGVSRFVYTSTTSLYGRALEPRDKAVWVSEDLAPQPRDIYDITKIAAEELCRDIALSTGLAVTCLRVARFFAQTPRLQALYRLYRGVDVRDAARAHVLAVNSQGGAFDILNISASSPFQQSDLSLLLSDPAVVLRRRTPHVVEAFAQRGWPLPTSIDRVYDITRAKHHLGYQSIYGFDECLREH</sequence>
<dbReference type="CDD" id="cd08946">
    <property type="entry name" value="SDR_e"/>
    <property type="match status" value="1"/>
</dbReference>
<evidence type="ECO:0000313" key="3">
    <source>
        <dbReference type="Proteomes" id="UP000287224"/>
    </source>
</evidence>
<dbReference type="Gene3D" id="3.40.50.720">
    <property type="entry name" value="NAD(P)-binding Rossmann-like Domain"/>
    <property type="match status" value="1"/>
</dbReference>
<dbReference type="AlphaFoldDB" id="A0A401ZK54"/>
<organism evidence="2 3">
    <name type="scientific">Dictyobacter aurantiacus</name>
    <dbReference type="NCBI Taxonomy" id="1936993"/>
    <lineage>
        <taxon>Bacteria</taxon>
        <taxon>Bacillati</taxon>
        <taxon>Chloroflexota</taxon>
        <taxon>Ktedonobacteria</taxon>
        <taxon>Ktedonobacterales</taxon>
        <taxon>Dictyobacteraceae</taxon>
        <taxon>Dictyobacter</taxon>
    </lineage>
</organism>